<accession>A0ABS9X837</accession>
<name>A0ABS9X837_9GAMM</name>
<dbReference type="PANTHER" id="PTHR35175:SF2">
    <property type="entry name" value="DUF1289 DOMAIN-CONTAINING PROTEIN"/>
    <property type="match status" value="1"/>
</dbReference>
<dbReference type="InterPro" id="IPR010710">
    <property type="entry name" value="DUF1289"/>
</dbReference>
<organism evidence="1 2">
    <name type="scientific">Colwellia maritima</name>
    <dbReference type="NCBI Taxonomy" id="2912588"/>
    <lineage>
        <taxon>Bacteria</taxon>
        <taxon>Pseudomonadati</taxon>
        <taxon>Pseudomonadota</taxon>
        <taxon>Gammaproteobacteria</taxon>
        <taxon>Alteromonadales</taxon>
        <taxon>Colwelliaceae</taxon>
        <taxon>Colwellia</taxon>
    </lineage>
</organism>
<dbReference type="Pfam" id="PF06945">
    <property type="entry name" value="DUF1289"/>
    <property type="match status" value="1"/>
</dbReference>
<evidence type="ECO:0000313" key="1">
    <source>
        <dbReference type="EMBL" id="MCI2285656.1"/>
    </source>
</evidence>
<dbReference type="RefSeq" id="WP_242288526.1">
    <property type="nucleotide sequence ID" value="NZ_JAKKSL010000005.1"/>
</dbReference>
<dbReference type="PANTHER" id="PTHR35175">
    <property type="entry name" value="DUF1289 DOMAIN-CONTAINING PROTEIN"/>
    <property type="match status" value="1"/>
</dbReference>
<dbReference type="EMBL" id="JAKKSL010000005">
    <property type="protein sequence ID" value="MCI2285656.1"/>
    <property type="molecule type" value="Genomic_DNA"/>
</dbReference>
<comment type="caution">
    <text evidence="1">The sequence shown here is derived from an EMBL/GenBank/DDBJ whole genome shotgun (WGS) entry which is preliminary data.</text>
</comment>
<keyword evidence="2" id="KW-1185">Reference proteome</keyword>
<protein>
    <submittedName>
        <fullName evidence="1">DUF1289 domain-containing protein</fullName>
    </submittedName>
</protein>
<proteinExistence type="predicted"/>
<evidence type="ECO:0000313" key="2">
    <source>
        <dbReference type="Proteomes" id="UP001139646"/>
    </source>
</evidence>
<sequence>MTTRPKKENKKELSPCVRNCCLDQNDICVGCYRHLSEIIGWRDKSETQKKEILACCNQRKCKSITNSSA</sequence>
<dbReference type="Proteomes" id="UP001139646">
    <property type="component" value="Unassembled WGS sequence"/>
</dbReference>
<gene>
    <name evidence="1" type="ORF">L3081_22595</name>
</gene>
<reference evidence="1" key="1">
    <citation type="submission" date="2022-01" db="EMBL/GenBank/DDBJ databases">
        <title>Colwellia maritima, isolated from seawater.</title>
        <authorList>
            <person name="Kristyanto S."/>
            <person name="Jung J."/>
            <person name="Jeon C.O."/>
        </authorList>
    </citation>
    <scope>NUCLEOTIDE SEQUENCE</scope>
    <source>
        <strain evidence="1">MSW7</strain>
    </source>
</reference>